<proteinExistence type="predicted"/>
<reference evidence="2 3" key="2">
    <citation type="submission" date="2018-11" db="EMBL/GenBank/DDBJ databases">
        <authorList>
            <consortium name="Pathogen Informatics"/>
        </authorList>
    </citation>
    <scope>NUCLEOTIDE SEQUENCE [LARGE SCALE GENOMIC DNA]</scope>
</reference>
<evidence type="ECO:0000313" key="2">
    <source>
        <dbReference type="EMBL" id="VDN05934.1"/>
    </source>
</evidence>
<dbReference type="WBParaSite" id="TCLT_0000839101-mRNA-1">
    <property type="protein sequence ID" value="TCLT_0000839101-mRNA-1"/>
    <property type="gene ID" value="TCLT_0000839101"/>
</dbReference>
<sequence length="134" mass="15313">MADNILPAQKATLDTVIDQVEQLEHSMGTFIENVEKIINEITSQVIRMLDSFHEHFGLTRKEIGRVTVTAAEKGETLPSSKDLFLLTITATFAMLMLLTFLIIAVIHRFIDRRIRIEEEELILRVFEPDLSVCN</sequence>
<name>A0A0N5D5U8_THECL</name>
<dbReference type="Proteomes" id="UP000276776">
    <property type="component" value="Unassembled WGS sequence"/>
</dbReference>
<reference evidence="4" key="1">
    <citation type="submission" date="2017-02" db="UniProtKB">
        <authorList>
            <consortium name="WormBaseParasite"/>
        </authorList>
    </citation>
    <scope>IDENTIFICATION</scope>
</reference>
<evidence type="ECO:0000313" key="4">
    <source>
        <dbReference type="WBParaSite" id="TCLT_0000839101-mRNA-1"/>
    </source>
</evidence>
<feature type="transmembrane region" description="Helical" evidence="1">
    <location>
        <begin position="83"/>
        <end position="106"/>
    </location>
</feature>
<keyword evidence="3" id="KW-1185">Reference proteome</keyword>
<organism evidence="4">
    <name type="scientific">Thelazia callipaeda</name>
    <name type="common">Oriental eyeworm</name>
    <name type="synonym">Parasitic nematode</name>
    <dbReference type="NCBI Taxonomy" id="103827"/>
    <lineage>
        <taxon>Eukaryota</taxon>
        <taxon>Metazoa</taxon>
        <taxon>Ecdysozoa</taxon>
        <taxon>Nematoda</taxon>
        <taxon>Chromadorea</taxon>
        <taxon>Rhabditida</taxon>
        <taxon>Spirurina</taxon>
        <taxon>Spiruromorpha</taxon>
        <taxon>Thelazioidea</taxon>
        <taxon>Thelaziidae</taxon>
        <taxon>Thelazia</taxon>
    </lineage>
</organism>
<dbReference type="AlphaFoldDB" id="A0A0N5D5U8"/>
<accession>A0A0N5D5U8</accession>
<keyword evidence="1" id="KW-0812">Transmembrane</keyword>
<protein>
    <submittedName>
        <fullName evidence="4">t-SNARE coiled-coil homology domain-containing protein</fullName>
    </submittedName>
</protein>
<evidence type="ECO:0000313" key="3">
    <source>
        <dbReference type="Proteomes" id="UP000276776"/>
    </source>
</evidence>
<keyword evidence="1" id="KW-0472">Membrane</keyword>
<dbReference type="OMA" id="IDQVEWI"/>
<dbReference type="EMBL" id="UYYF01004624">
    <property type="protein sequence ID" value="VDN05934.1"/>
    <property type="molecule type" value="Genomic_DNA"/>
</dbReference>
<keyword evidence="1" id="KW-1133">Transmembrane helix</keyword>
<evidence type="ECO:0000256" key="1">
    <source>
        <dbReference type="SAM" id="Phobius"/>
    </source>
</evidence>
<gene>
    <name evidence="2" type="ORF">TCLT_LOCUS8380</name>
</gene>